<dbReference type="EMBL" id="RCML01000279">
    <property type="protein sequence ID" value="KAG2982455.1"/>
    <property type="molecule type" value="Genomic_DNA"/>
</dbReference>
<evidence type="ECO:0000313" key="2">
    <source>
        <dbReference type="EMBL" id="KAG2939317.1"/>
    </source>
</evidence>
<dbReference type="VEuPathDB" id="FungiDB:PC110_g2485"/>
<dbReference type="Proteomes" id="UP000697107">
    <property type="component" value="Unassembled WGS sequence"/>
</dbReference>
<dbReference type="OrthoDB" id="124672at2759"/>
<name>A0A329SXH4_9STRA</name>
<dbReference type="Proteomes" id="UP000736787">
    <property type="component" value="Unassembled WGS sequence"/>
</dbReference>
<dbReference type="EMBL" id="MJFZ01000032">
    <property type="protein sequence ID" value="RAW41319.1"/>
    <property type="molecule type" value="Genomic_DNA"/>
</dbReference>
<gene>
    <name evidence="5" type="ORF">PC110_g2485</name>
    <name evidence="1" type="ORF">PC115_g9425</name>
    <name evidence="2" type="ORF">PC117_g10981</name>
    <name evidence="3" type="ORF">PC118_g9961</name>
    <name evidence="4" type="ORF">PC129_g8325</name>
</gene>
<evidence type="ECO:0000313" key="1">
    <source>
        <dbReference type="EMBL" id="KAG2921724.1"/>
    </source>
</evidence>
<reference evidence="5 6" key="1">
    <citation type="submission" date="2018-01" db="EMBL/GenBank/DDBJ databases">
        <title>Draft genome of the strawberry crown rot pathogen Phytophthora cactorum.</title>
        <authorList>
            <person name="Armitage A.D."/>
            <person name="Lysoe E."/>
            <person name="Nellist C.F."/>
            <person name="Harrison R.J."/>
            <person name="Brurberg M.B."/>
        </authorList>
    </citation>
    <scope>NUCLEOTIDE SEQUENCE [LARGE SCALE GENOMIC DNA]</scope>
    <source>
        <strain evidence="5 6">10300</strain>
    </source>
</reference>
<sequence>MLLLLQNDIGQIIGRRLTRSENHNDTHELLEHVKGAFDDGANDDEWFIVCDNANAIRRLVVNVFGNLSTVRQDPFHVIQRFTETVKGKSEKKTLSKSSTMRSIVLMESCVHRAKWKCALQVCSKK</sequence>
<dbReference type="AlphaFoldDB" id="A0A329SXH4"/>
<dbReference type="Proteomes" id="UP000774804">
    <property type="component" value="Unassembled WGS sequence"/>
</dbReference>
<comment type="caution">
    <text evidence="5">The sequence shown here is derived from an EMBL/GenBank/DDBJ whole genome shotgun (WGS) entry which is preliminary data.</text>
</comment>
<evidence type="ECO:0000313" key="4">
    <source>
        <dbReference type="EMBL" id="KAG3220917.1"/>
    </source>
</evidence>
<dbReference type="Proteomes" id="UP000251314">
    <property type="component" value="Unassembled WGS sequence"/>
</dbReference>
<evidence type="ECO:0000313" key="5">
    <source>
        <dbReference type="EMBL" id="RAW41319.1"/>
    </source>
</evidence>
<reference evidence="1" key="2">
    <citation type="submission" date="2018-10" db="EMBL/GenBank/DDBJ databases">
        <title>Effector identification in a new, highly contiguous assembly of the strawberry crown rot pathogen Phytophthora cactorum.</title>
        <authorList>
            <person name="Armitage A.D."/>
            <person name="Nellist C.F."/>
            <person name="Bates H."/>
            <person name="Vickerstaff R.J."/>
            <person name="Harrison R.J."/>
        </authorList>
    </citation>
    <scope>NUCLEOTIDE SEQUENCE</scope>
    <source>
        <strain evidence="1">4032</strain>
        <strain evidence="2">4040</strain>
        <strain evidence="3">P415</strain>
        <strain evidence="4">P421</strain>
    </source>
</reference>
<dbReference type="EMBL" id="RCMI01000259">
    <property type="protein sequence ID" value="KAG2921724.1"/>
    <property type="molecule type" value="Genomic_DNA"/>
</dbReference>
<protein>
    <submittedName>
        <fullName evidence="5">Uncharacterized protein</fullName>
    </submittedName>
</protein>
<keyword evidence="6" id="KW-1185">Reference proteome</keyword>
<dbReference type="Proteomes" id="UP000760860">
    <property type="component" value="Unassembled WGS sequence"/>
</dbReference>
<dbReference type="EMBL" id="RCMV01000241">
    <property type="protein sequence ID" value="KAG3220917.1"/>
    <property type="molecule type" value="Genomic_DNA"/>
</dbReference>
<evidence type="ECO:0000313" key="3">
    <source>
        <dbReference type="EMBL" id="KAG2982455.1"/>
    </source>
</evidence>
<evidence type="ECO:0000313" key="6">
    <source>
        <dbReference type="Proteomes" id="UP000251314"/>
    </source>
</evidence>
<dbReference type="EMBL" id="RCMK01000276">
    <property type="protein sequence ID" value="KAG2939317.1"/>
    <property type="molecule type" value="Genomic_DNA"/>
</dbReference>
<proteinExistence type="predicted"/>
<accession>A0A329SXH4</accession>
<organism evidence="5 6">
    <name type="scientific">Phytophthora cactorum</name>
    <dbReference type="NCBI Taxonomy" id="29920"/>
    <lineage>
        <taxon>Eukaryota</taxon>
        <taxon>Sar</taxon>
        <taxon>Stramenopiles</taxon>
        <taxon>Oomycota</taxon>
        <taxon>Peronosporomycetes</taxon>
        <taxon>Peronosporales</taxon>
        <taxon>Peronosporaceae</taxon>
        <taxon>Phytophthora</taxon>
    </lineage>
</organism>